<dbReference type="EMBL" id="FRFE01000004">
    <property type="protein sequence ID" value="SHO45285.1"/>
    <property type="molecule type" value="Genomic_DNA"/>
</dbReference>
<protein>
    <submittedName>
        <fullName evidence="1">Uncharacterized protein</fullName>
    </submittedName>
</protein>
<keyword evidence="2" id="KW-1185">Reference proteome</keyword>
<organism evidence="1 2">
    <name type="scientific">Desulfopila aestuarii DSM 18488</name>
    <dbReference type="NCBI Taxonomy" id="1121416"/>
    <lineage>
        <taxon>Bacteria</taxon>
        <taxon>Pseudomonadati</taxon>
        <taxon>Thermodesulfobacteriota</taxon>
        <taxon>Desulfobulbia</taxon>
        <taxon>Desulfobulbales</taxon>
        <taxon>Desulfocapsaceae</taxon>
        <taxon>Desulfopila</taxon>
    </lineage>
</organism>
<dbReference type="STRING" id="1121416.SAMN02745220_01021"/>
<accession>A0A1M7Y0W9</accession>
<dbReference type="AlphaFoldDB" id="A0A1M7Y0W9"/>
<gene>
    <name evidence="1" type="ORF">SAMN02745220_01021</name>
</gene>
<dbReference type="Proteomes" id="UP000184603">
    <property type="component" value="Unassembled WGS sequence"/>
</dbReference>
<evidence type="ECO:0000313" key="2">
    <source>
        <dbReference type="Proteomes" id="UP000184603"/>
    </source>
</evidence>
<evidence type="ECO:0000313" key="1">
    <source>
        <dbReference type="EMBL" id="SHO45285.1"/>
    </source>
</evidence>
<dbReference type="RefSeq" id="WP_073612379.1">
    <property type="nucleotide sequence ID" value="NZ_FRFE01000004.1"/>
</dbReference>
<name>A0A1M7Y0W9_9BACT</name>
<sequence>MGVQIELFQPVLQLIDISTEIGGIARGNGQYTAGLMRRIQETGKNIEDLTVGELLKLNQEHKKWFNGLYL</sequence>
<reference evidence="1 2" key="1">
    <citation type="submission" date="2016-12" db="EMBL/GenBank/DDBJ databases">
        <authorList>
            <person name="Song W.-J."/>
            <person name="Kurnit D.M."/>
        </authorList>
    </citation>
    <scope>NUCLEOTIDE SEQUENCE [LARGE SCALE GENOMIC DNA]</scope>
    <source>
        <strain evidence="1 2">DSM 18488</strain>
    </source>
</reference>
<proteinExistence type="predicted"/>